<gene>
    <name evidence="3" type="ORF">HPLM_LOCUS6070</name>
</gene>
<name>A0A0N4W7H0_HAEPC</name>
<reference evidence="3 4" key="2">
    <citation type="submission" date="2018-11" db="EMBL/GenBank/DDBJ databases">
        <authorList>
            <consortium name="Pathogen Informatics"/>
        </authorList>
    </citation>
    <scope>NUCLEOTIDE SEQUENCE [LARGE SCALE GENOMIC DNA]</scope>
    <source>
        <strain evidence="3 4">MHpl1</strain>
    </source>
</reference>
<dbReference type="WBParaSite" id="HPLM_0000607801-mRNA-1">
    <property type="protein sequence ID" value="HPLM_0000607801-mRNA-1"/>
    <property type="gene ID" value="HPLM_0000607801"/>
</dbReference>
<dbReference type="EMBL" id="UZAF01016433">
    <property type="protein sequence ID" value="VDO27899.1"/>
    <property type="molecule type" value="Genomic_DNA"/>
</dbReference>
<dbReference type="InterPro" id="IPR036438">
    <property type="entry name" value="Insulin-like_sf"/>
</dbReference>
<evidence type="ECO:0000313" key="3">
    <source>
        <dbReference type="EMBL" id="VDO27899.1"/>
    </source>
</evidence>
<dbReference type="SUPFAM" id="SSF56994">
    <property type="entry name" value="Insulin-like"/>
    <property type="match status" value="1"/>
</dbReference>
<evidence type="ECO:0000313" key="5">
    <source>
        <dbReference type="WBParaSite" id="HPLM_0000607801-mRNA-1"/>
    </source>
</evidence>
<evidence type="ECO:0000256" key="1">
    <source>
        <dbReference type="ARBA" id="ARBA00009034"/>
    </source>
</evidence>
<dbReference type="Proteomes" id="UP000268014">
    <property type="component" value="Unassembled WGS sequence"/>
</dbReference>
<protein>
    <submittedName>
        <fullName evidence="5">INSC_LBD domain-containing protein</fullName>
    </submittedName>
</protein>
<keyword evidence="4" id="KW-1185">Reference proteome</keyword>
<dbReference type="InterPro" id="IPR022353">
    <property type="entry name" value="Insulin_CS"/>
</dbReference>
<proteinExistence type="inferred from homology"/>
<evidence type="ECO:0000313" key="4">
    <source>
        <dbReference type="Proteomes" id="UP000268014"/>
    </source>
</evidence>
<dbReference type="OMA" id="QCKMSEL"/>
<dbReference type="OrthoDB" id="5789908at2759"/>
<reference evidence="5" key="1">
    <citation type="submission" date="2017-02" db="UniProtKB">
        <authorList>
            <consortium name="WormBaseParasite"/>
        </authorList>
    </citation>
    <scope>IDENTIFICATION</scope>
</reference>
<accession>A0A0N4W7H0</accession>
<dbReference type="AlphaFoldDB" id="A0A0N4W7H0"/>
<sequence length="110" mass="12342">MERQALENLPEQELDVGAHDVQLEKTSGLTLVRERRAKRLCGQKFIEHLLVLCNSCILPAGSEIVKRSLIDETARETVQRLMKRELSIAKKCCAGQCKMSELEALCCKTG</sequence>
<evidence type="ECO:0000256" key="2">
    <source>
        <dbReference type="ARBA" id="ARBA00022729"/>
    </source>
</evidence>
<dbReference type="Gene3D" id="1.10.100.10">
    <property type="entry name" value="Insulin-like"/>
    <property type="match status" value="1"/>
</dbReference>
<keyword evidence="2" id="KW-0732">Signal</keyword>
<dbReference type="PROSITE" id="PS00262">
    <property type="entry name" value="INSULIN"/>
    <property type="match status" value="1"/>
</dbReference>
<organism evidence="5">
    <name type="scientific">Haemonchus placei</name>
    <name type="common">Barber's pole worm</name>
    <dbReference type="NCBI Taxonomy" id="6290"/>
    <lineage>
        <taxon>Eukaryota</taxon>
        <taxon>Metazoa</taxon>
        <taxon>Ecdysozoa</taxon>
        <taxon>Nematoda</taxon>
        <taxon>Chromadorea</taxon>
        <taxon>Rhabditida</taxon>
        <taxon>Rhabditina</taxon>
        <taxon>Rhabditomorpha</taxon>
        <taxon>Strongyloidea</taxon>
        <taxon>Trichostrongylidae</taxon>
        <taxon>Haemonchus</taxon>
    </lineage>
</organism>
<comment type="similarity">
    <text evidence="1">Belongs to the insulin family.</text>
</comment>